<gene>
    <name evidence="4" type="ORF">DPM19_04720</name>
</gene>
<dbReference type="PANTHER" id="PTHR30204:SF93">
    <property type="entry name" value="HTH MERR-TYPE DOMAIN-CONTAINING PROTEIN"/>
    <property type="match status" value="1"/>
</dbReference>
<dbReference type="AlphaFoldDB" id="A0A365HAT2"/>
<evidence type="ECO:0000259" key="3">
    <source>
        <dbReference type="PROSITE" id="PS50937"/>
    </source>
</evidence>
<evidence type="ECO:0000313" key="5">
    <source>
        <dbReference type="Proteomes" id="UP000251891"/>
    </source>
</evidence>
<dbReference type="SMART" id="SM00422">
    <property type="entry name" value="HTH_MERR"/>
    <property type="match status" value="2"/>
</dbReference>
<sequence>MTVKPSTTGRGTRERALRPIDLARLVGVSAQQIRNYVDAGVLPPTERTPAGYRKFDGRHRAALITYRALAQGYGWDTARSIMQAVNEDDPALALALVNAGHAALHERRLSLHAAGEALEAIAGQSLDASAVPHAGLRVGEVAGRLGVRTSALRLWEAAGLLAPRREPATGYRRYGPADVRDARVVHLLRQGRYPVPQIKAVLDGLHRTGSTEALRAVIAERQATLTRTGVAMLEADGHLHGYIAAAPPGSASASFAGGSGRDRAPDDRAR</sequence>
<protein>
    <submittedName>
        <fullName evidence="4">MerR family transcriptional regulator</fullName>
    </submittedName>
</protein>
<dbReference type="Proteomes" id="UP000251891">
    <property type="component" value="Unassembled WGS sequence"/>
</dbReference>
<dbReference type="SUPFAM" id="SSF46955">
    <property type="entry name" value="Putative DNA-binding domain"/>
    <property type="match status" value="2"/>
</dbReference>
<reference evidence="4 5" key="1">
    <citation type="submission" date="2018-06" db="EMBL/GenBank/DDBJ databases">
        <title>Actinomadura craniellae sp. nov. isolated from marine sponge Craniella sp.</title>
        <authorList>
            <person name="Li L."/>
            <person name="Xu Q.H."/>
            <person name="Lin H.W."/>
            <person name="Lu Y.H."/>
        </authorList>
    </citation>
    <scope>NUCLEOTIDE SEQUENCE [LARGE SCALE GENOMIC DNA]</scope>
    <source>
        <strain evidence="4 5">LHW63021</strain>
    </source>
</reference>
<dbReference type="InterPro" id="IPR000551">
    <property type="entry name" value="MerR-type_HTH_dom"/>
</dbReference>
<dbReference type="Pfam" id="PF00376">
    <property type="entry name" value="MerR"/>
    <property type="match status" value="1"/>
</dbReference>
<dbReference type="InterPro" id="IPR009061">
    <property type="entry name" value="DNA-bd_dom_put_sf"/>
</dbReference>
<dbReference type="PANTHER" id="PTHR30204">
    <property type="entry name" value="REDOX-CYCLING DRUG-SENSING TRANSCRIPTIONAL ACTIVATOR SOXR"/>
    <property type="match status" value="1"/>
</dbReference>
<dbReference type="OrthoDB" id="3826383at2"/>
<keyword evidence="5" id="KW-1185">Reference proteome</keyword>
<name>A0A365HAT2_9ACTN</name>
<proteinExistence type="predicted"/>
<feature type="compositionally biased region" description="Basic and acidic residues" evidence="2">
    <location>
        <begin position="260"/>
        <end position="270"/>
    </location>
</feature>
<feature type="domain" description="HTH merR-type" evidence="3">
    <location>
        <begin position="22"/>
        <end position="53"/>
    </location>
</feature>
<dbReference type="Pfam" id="PF13411">
    <property type="entry name" value="MerR_1"/>
    <property type="match status" value="1"/>
</dbReference>
<feature type="domain" description="HTH merR-type" evidence="3">
    <location>
        <begin position="135"/>
        <end position="204"/>
    </location>
</feature>
<comment type="caution">
    <text evidence="4">The sequence shown here is derived from an EMBL/GenBank/DDBJ whole genome shotgun (WGS) entry which is preliminary data.</text>
</comment>
<evidence type="ECO:0000256" key="2">
    <source>
        <dbReference type="SAM" id="MobiDB-lite"/>
    </source>
</evidence>
<dbReference type="GO" id="GO:0003700">
    <property type="term" value="F:DNA-binding transcription factor activity"/>
    <property type="evidence" value="ECO:0007669"/>
    <property type="project" value="InterPro"/>
</dbReference>
<accession>A0A365HAT2</accession>
<keyword evidence="1" id="KW-0238">DNA-binding</keyword>
<dbReference type="RefSeq" id="WP_111863546.1">
    <property type="nucleotide sequence ID" value="NZ_QLYX01000002.1"/>
</dbReference>
<evidence type="ECO:0000256" key="1">
    <source>
        <dbReference type="ARBA" id="ARBA00023125"/>
    </source>
</evidence>
<evidence type="ECO:0000313" key="4">
    <source>
        <dbReference type="EMBL" id="RAY16207.1"/>
    </source>
</evidence>
<dbReference type="GO" id="GO:0003677">
    <property type="term" value="F:DNA binding"/>
    <property type="evidence" value="ECO:0007669"/>
    <property type="project" value="UniProtKB-KW"/>
</dbReference>
<dbReference type="InterPro" id="IPR047057">
    <property type="entry name" value="MerR_fam"/>
</dbReference>
<dbReference type="Gene3D" id="1.10.1660.10">
    <property type="match status" value="2"/>
</dbReference>
<dbReference type="EMBL" id="QLYX01000002">
    <property type="protein sequence ID" value="RAY16207.1"/>
    <property type="molecule type" value="Genomic_DNA"/>
</dbReference>
<feature type="region of interest" description="Disordered" evidence="2">
    <location>
        <begin position="248"/>
        <end position="270"/>
    </location>
</feature>
<dbReference type="PROSITE" id="PS50937">
    <property type="entry name" value="HTH_MERR_2"/>
    <property type="match status" value="2"/>
</dbReference>
<organism evidence="4 5">
    <name type="scientific">Actinomadura craniellae</name>
    <dbReference type="NCBI Taxonomy" id="2231787"/>
    <lineage>
        <taxon>Bacteria</taxon>
        <taxon>Bacillati</taxon>
        <taxon>Actinomycetota</taxon>
        <taxon>Actinomycetes</taxon>
        <taxon>Streptosporangiales</taxon>
        <taxon>Thermomonosporaceae</taxon>
        <taxon>Actinomadura</taxon>
    </lineage>
</organism>